<keyword evidence="10" id="KW-1185">Reference proteome</keyword>
<dbReference type="SUPFAM" id="SSF161111">
    <property type="entry name" value="Cation efflux protein transmembrane domain-like"/>
    <property type="match status" value="1"/>
</dbReference>
<evidence type="ECO:0000313" key="9">
    <source>
        <dbReference type="EMBL" id="MUV14167.1"/>
    </source>
</evidence>
<comment type="caution">
    <text evidence="9">The sequence shown here is derived from an EMBL/GenBank/DDBJ whole genome shotgun (WGS) entry which is preliminary data.</text>
</comment>
<evidence type="ECO:0000256" key="7">
    <source>
        <dbReference type="SAM" id="Phobius"/>
    </source>
</evidence>
<gene>
    <name evidence="9" type="ORF">GN331_08070</name>
</gene>
<keyword evidence="3 7" id="KW-0812">Transmembrane</keyword>
<dbReference type="InterPro" id="IPR040177">
    <property type="entry name" value="SLC30A9"/>
</dbReference>
<keyword evidence="2" id="KW-0813">Transport</keyword>
<evidence type="ECO:0000256" key="4">
    <source>
        <dbReference type="ARBA" id="ARBA00022906"/>
    </source>
</evidence>
<evidence type="ECO:0000259" key="8">
    <source>
        <dbReference type="Pfam" id="PF01545"/>
    </source>
</evidence>
<dbReference type="GO" id="GO:0008324">
    <property type="term" value="F:monoatomic cation transmembrane transporter activity"/>
    <property type="evidence" value="ECO:0007669"/>
    <property type="project" value="InterPro"/>
</dbReference>
<feature type="transmembrane region" description="Helical" evidence="7">
    <location>
        <begin position="12"/>
        <end position="31"/>
    </location>
</feature>
<dbReference type="PANTHER" id="PTHR13414">
    <property type="entry name" value="HUEL-CATION TRANSPORTER"/>
    <property type="match status" value="1"/>
</dbReference>
<feature type="transmembrane region" description="Helical" evidence="7">
    <location>
        <begin position="77"/>
        <end position="98"/>
    </location>
</feature>
<reference evidence="9 10" key="1">
    <citation type="submission" date="2019-12" db="EMBL/GenBank/DDBJ databases">
        <authorList>
            <person name="Xu J."/>
        </authorList>
    </citation>
    <scope>NUCLEOTIDE SEQUENCE [LARGE SCALE GENOMIC DNA]</scope>
    <source>
        <strain evidence="9 10">HX-5-24</strain>
    </source>
</reference>
<dbReference type="InterPro" id="IPR002524">
    <property type="entry name" value="Cation_efflux"/>
</dbReference>
<evidence type="ECO:0000256" key="6">
    <source>
        <dbReference type="ARBA" id="ARBA00023136"/>
    </source>
</evidence>
<dbReference type="InterPro" id="IPR036837">
    <property type="entry name" value="Cation_efflux_CTD_sf"/>
</dbReference>
<feature type="transmembrane region" description="Helical" evidence="7">
    <location>
        <begin position="159"/>
        <end position="185"/>
    </location>
</feature>
<evidence type="ECO:0000256" key="1">
    <source>
        <dbReference type="ARBA" id="ARBA00004141"/>
    </source>
</evidence>
<evidence type="ECO:0000256" key="2">
    <source>
        <dbReference type="ARBA" id="ARBA00022448"/>
    </source>
</evidence>
<feature type="transmembrane region" description="Helical" evidence="7">
    <location>
        <begin position="191"/>
        <end position="212"/>
    </location>
</feature>
<evidence type="ECO:0000256" key="5">
    <source>
        <dbReference type="ARBA" id="ARBA00022989"/>
    </source>
</evidence>
<dbReference type="PANTHER" id="PTHR13414:SF9">
    <property type="entry name" value="PROTON-COUPLED ZINC ANTIPORTER SLC30A9, MITOCHONDRIAL"/>
    <property type="match status" value="1"/>
</dbReference>
<accession>A0A7C9MM81</accession>
<dbReference type="Gene3D" id="1.20.1510.10">
    <property type="entry name" value="Cation efflux protein transmembrane domain"/>
    <property type="match status" value="1"/>
</dbReference>
<feature type="domain" description="Cation efflux protein transmembrane" evidence="8">
    <location>
        <begin position="12"/>
        <end position="218"/>
    </location>
</feature>
<dbReference type="EMBL" id="WOXT01000002">
    <property type="protein sequence ID" value="MUV14167.1"/>
    <property type="molecule type" value="Genomic_DNA"/>
</dbReference>
<dbReference type="Proteomes" id="UP000479692">
    <property type="component" value="Unassembled WGS sequence"/>
</dbReference>
<dbReference type="InterPro" id="IPR058533">
    <property type="entry name" value="Cation_efflux_TM"/>
</dbReference>
<evidence type="ECO:0000256" key="3">
    <source>
        <dbReference type="ARBA" id="ARBA00022692"/>
    </source>
</evidence>
<dbReference type="AlphaFoldDB" id="A0A7C9MM81"/>
<protein>
    <submittedName>
        <fullName evidence="9">Cation diffusion facilitator family transporter</fullName>
    </submittedName>
</protein>
<dbReference type="SUPFAM" id="SSF160240">
    <property type="entry name" value="Cation efflux protein cytoplasmic domain-like"/>
    <property type="match status" value="1"/>
</dbReference>
<dbReference type="Pfam" id="PF01545">
    <property type="entry name" value="Cation_efflux"/>
    <property type="match status" value="1"/>
</dbReference>
<organism evidence="9 10">
    <name type="scientific">Noviluteimonas gilva</name>
    <dbReference type="NCBI Taxonomy" id="2682097"/>
    <lineage>
        <taxon>Bacteria</taxon>
        <taxon>Pseudomonadati</taxon>
        <taxon>Pseudomonadota</taxon>
        <taxon>Gammaproteobacteria</taxon>
        <taxon>Lysobacterales</taxon>
        <taxon>Lysobacteraceae</taxon>
        <taxon>Noviluteimonas</taxon>
    </lineage>
</organism>
<evidence type="ECO:0000313" key="10">
    <source>
        <dbReference type="Proteomes" id="UP000479692"/>
    </source>
</evidence>
<dbReference type="NCBIfam" id="TIGR01297">
    <property type="entry name" value="CDF"/>
    <property type="match status" value="1"/>
</dbReference>
<proteinExistence type="predicted"/>
<keyword evidence="5 7" id="KW-1133">Transmembrane helix</keyword>
<keyword evidence="6 7" id="KW-0472">Membrane</keyword>
<keyword evidence="4" id="KW-0864">Zinc transport</keyword>
<dbReference type="InterPro" id="IPR027469">
    <property type="entry name" value="Cation_efflux_TMD_sf"/>
</dbReference>
<sequence>MAGSGDSTRAILFALGANFAIACAKGFAAYMTNSSAMIAETVHSLADCGNQLLLLLGLKQAKKPPTPDYPLGYGKAIYFWSFLVALMLFSVGGMFSLYEGIHKLHNPEPLEQWWWAVGVLIFGIIAESVSMRACMQEVNKARGDRSLWRWFRESRQAELVVIFGEDLAALFGLVFALFAVVLAVITGNPMWDAIGTVAIGALLIIVAVFVAVEVKAMLIGQSVDVNVQAGIRTFLESRPEISRVLSLITLQLGNEMMVSVHAEMHETQTSRALIDGINGIEKELKARYPQVRWSFFEPELPGGGKADQDYGPVTVS</sequence>
<name>A0A7C9MM81_9GAMM</name>
<dbReference type="GO" id="GO:0016020">
    <property type="term" value="C:membrane"/>
    <property type="evidence" value="ECO:0007669"/>
    <property type="project" value="UniProtKB-SubCell"/>
</dbReference>
<comment type="subcellular location">
    <subcellularLocation>
        <location evidence="1">Membrane</location>
        <topology evidence="1">Multi-pass membrane protein</topology>
    </subcellularLocation>
</comment>
<dbReference type="RefSeq" id="WP_156642014.1">
    <property type="nucleotide sequence ID" value="NZ_WOXT01000002.1"/>
</dbReference>
<keyword evidence="4" id="KW-0406">Ion transport</keyword>
<dbReference type="GO" id="GO:0006829">
    <property type="term" value="P:zinc ion transport"/>
    <property type="evidence" value="ECO:0007669"/>
    <property type="project" value="UniProtKB-KW"/>
</dbReference>
<feature type="transmembrane region" description="Helical" evidence="7">
    <location>
        <begin position="113"/>
        <end position="135"/>
    </location>
</feature>
<keyword evidence="4" id="KW-0862">Zinc</keyword>